<evidence type="ECO:0000313" key="2">
    <source>
        <dbReference type="EMBL" id="KAG7161387.1"/>
    </source>
</evidence>
<organism evidence="2 3">
    <name type="scientific">Homarus americanus</name>
    <name type="common">American lobster</name>
    <dbReference type="NCBI Taxonomy" id="6706"/>
    <lineage>
        <taxon>Eukaryota</taxon>
        <taxon>Metazoa</taxon>
        <taxon>Ecdysozoa</taxon>
        <taxon>Arthropoda</taxon>
        <taxon>Crustacea</taxon>
        <taxon>Multicrustacea</taxon>
        <taxon>Malacostraca</taxon>
        <taxon>Eumalacostraca</taxon>
        <taxon>Eucarida</taxon>
        <taxon>Decapoda</taxon>
        <taxon>Pleocyemata</taxon>
        <taxon>Astacidea</taxon>
        <taxon>Nephropoidea</taxon>
        <taxon>Nephropidae</taxon>
        <taxon>Homarus</taxon>
    </lineage>
</organism>
<feature type="non-terminal residue" evidence="2">
    <location>
        <position position="42"/>
    </location>
</feature>
<evidence type="ECO:0000256" key="1">
    <source>
        <dbReference type="SAM" id="MobiDB-lite"/>
    </source>
</evidence>
<feature type="region of interest" description="Disordered" evidence="1">
    <location>
        <begin position="1"/>
        <end position="42"/>
    </location>
</feature>
<feature type="compositionally biased region" description="Basic and acidic residues" evidence="1">
    <location>
        <begin position="31"/>
        <end position="42"/>
    </location>
</feature>
<dbReference type="AlphaFoldDB" id="A0A8J5JN36"/>
<dbReference type="EMBL" id="JAHLQT010029499">
    <property type="protein sequence ID" value="KAG7161387.1"/>
    <property type="molecule type" value="Genomic_DNA"/>
</dbReference>
<feature type="compositionally biased region" description="Gly residues" evidence="1">
    <location>
        <begin position="16"/>
        <end position="26"/>
    </location>
</feature>
<comment type="caution">
    <text evidence="2">The sequence shown here is derived from an EMBL/GenBank/DDBJ whole genome shotgun (WGS) entry which is preliminary data.</text>
</comment>
<name>A0A8J5JN36_HOMAM</name>
<evidence type="ECO:0000313" key="3">
    <source>
        <dbReference type="Proteomes" id="UP000747542"/>
    </source>
</evidence>
<reference evidence="2" key="1">
    <citation type="journal article" date="2021" name="Sci. Adv.">
        <title>The American lobster genome reveals insights on longevity, neural, and immune adaptations.</title>
        <authorList>
            <person name="Polinski J.M."/>
            <person name="Zimin A.V."/>
            <person name="Clark K.F."/>
            <person name="Kohn A.B."/>
            <person name="Sadowski N."/>
            <person name="Timp W."/>
            <person name="Ptitsyn A."/>
            <person name="Khanna P."/>
            <person name="Romanova D.Y."/>
            <person name="Williams P."/>
            <person name="Greenwood S.J."/>
            <person name="Moroz L.L."/>
            <person name="Walt D.R."/>
            <person name="Bodnar A.G."/>
        </authorList>
    </citation>
    <scope>NUCLEOTIDE SEQUENCE</scope>
    <source>
        <strain evidence="2">GMGI-L3</strain>
    </source>
</reference>
<proteinExistence type="predicted"/>
<protein>
    <submittedName>
        <fullName evidence="2">Uncharacterized protein</fullName>
    </submittedName>
</protein>
<sequence length="42" mass="4150">FRLERKPGPIQDEGDVGGSSGGGVGVWGMVHDGDEGRGGGPA</sequence>
<dbReference type="Proteomes" id="UP000747542">
    <property type="component" value="Unassembled WGS sequence"/>
</dbReference>
<keyword evidence="3" id="KW-1185">Reference proteome</keyword>
<gene>
    <name evidence="2" type="ORF">Hamer_G014024</name>
</gene>
<accession>A0A8J5JN36</accession>